<dbReference type="Gene3D" id="3.40.50.10540">
    <property type="entry name" value="Crotonobetainyl-coa:carnitine coa-transferase, domain 1"/>
    <property type="match status" value="2"/>
</dbReference>
<organism evidence="4 5">
    <name type="scientific">Pseudonocardia ailaonensis</name>
    <dbReference type="NCBI Taxonomy" id="367279"/>
    <lineage>
        <taxon>Bacteria</taxon>
        <taxon>Bacillati</taxon>
        <taxon>Actinomycetota</taxon>
        <taxon>Actinomycetes</taxon>
        <taxon>Pseudonocardiales</taxon>
        <taxon>Pseudonocardiaceae</taxon>
        <taxon>Pseudonocardia</taxon>
    </lineage>
</organism>
<evidence type="ECO:0000256" key="2">
    <source>
        <dbReference type="ARBA" id="ARBA00022679"/>
    </source>
</evidence>
<dbReference type="PANTHER" id="PTHR48228">
    <property type="entry name" value="SUCCINYL-COA--D-CITRAMALATE COA-TRANSFERASE"/>
    <property type="match status" value="1"/>
</dbReference>
<dbReference type="InterPro" id="IPR044855">
    <property type="entry name" value="CoA-Trfase_III_dom3_sf"/>
</dbReference>
<protein>
    <submittedName>
        <fullName evidence="4">CoA transferase</fullName>
    </submittedName>
</protein>
<name>A0ABN2MSJ0_9PSEU</name>
<dbReference type="GO" id="GO:0016740">
    <property type="term" value="F:transferase activity"/>
    <property type="evidence" value="ECO:0007669"/>
    <property type="project" value="UniProtKB-KW"/>
</dbReference>
<dbReference type="InterPro" id="IPR023606">
    <property type="entry name" value="CoA-Trfase_III_dom_1_sf"/>
</dbReference>
<dbReference type="InterPro" id="IPR050509">
    <property type="entry name" value="CoA-transferase_III"/>
</dbReference>
<evidence type="ECO:0000256" key="3">
    <source>
        <dbReference type="SAM" id="MobiDB-lite"/>
    </source>
</evidence>
<dbReference type="Gene3D" id="3.30.1540.10">
    <property type="entry name" value="formyl-coa transferase, domain 3"/>
    <property type="match status" value="2"/>
</dbReference>
<gene>
    <name evidence="4" type="ORF">GCM10009836_13050</name>
</gene>
<accession>A0ABN2MSJ0</accession>
<keyword evidence="5" id="KW-1185">Reference proteome</keyword>
<feature type="region of interest" description="Disordered" evidence="3">
    <location>
        <begin position="492"/>
        <end position="513"/>
    </location>
</feature>
<proteinExistence type="inferred from homology"/>
<dbReference type="Proteomes" id="UP001500449">
    <property type="component" value="Unassembled WGS sequence"/>
</dbReference>
<dbReference type="EMBL" id="BAAAQK010000004">
    <property type="protein sequence ID" value="GAA1836020.1"/>
    <property type="molecule type" value="Genomic_DNA"/>
</dbReference>
<dbReference type="InterPro" id="IPR003673">
    <property type="entry name" value="CoA-Trfase_fam_III"/>
</dbReference>
<keyword evidence="2 4" id="KW-0808">Transferase</keyword>
<reference evidence="4 5" key="1">
    <citation type="journal article" date="2019" name="Int. J. Syst. Evol. Microbiol.">
        <title>The Global Catalogue of Microorganisms (GCM) 10K type strain sequencing project: providing services to taxonomists for standard genome sequencing and annotation.</title>
        <authorList>
            <consortium name="The Broad Institute Genomics Platform"/>
            <consortium name="The Broad Institute Genome Sequencing Center for Infectious Disease"/>
            <person name="Wu L."/>
            <person name="Ma J."/>
        </authorList>
    </citation>
    <scope>NUCLEOTIDE SEQUENCE [LARGE SCALE GENOMIC DNA]</scope>
    <source>
        <strain evidence="4 5">JCM 16009</strain>
    </source>
</reference>
<dbReference type="SUPFAM" id="SSF89796">
    <property type="entry name" value="CoA-transferase family III (CaiB/BaiF)"/>
    <property type="match status" value="2"/>
</dbReference>
<evidence type="ECO:0000313" key="4">
    <source>
        <dbReference type="EMBL" id="GAA1836020.1"/>
    </source>
</evidence>
<dbReference type="RefSeq" id="WP_344413482.1">
    <property type="nucleotide sequence ID" value="NZ_BAAAQK010000004.1"/>
</dbReference>
<dbReference type="Pfam" id="PF02515">
    <property type="entry name" value="CoA_transf_3"/>
    <property type="match status" value="2"/>
</dbReference>
<evidence type="ECO:0000313" key="5">
    <source>
        <dbReference type="Proteomes" id="UP001500449"/>
    </source>
</evidence>
<sequence>MSTTAESGDPTAPSGFLDGVRVLEIGDELGEYCGKVLAGLGADVVRVEPPGGEVTRTYGPFHHDEPHPDRSLYFWHHNLGKRSVVLDLDDAAGQERFRRLASTADVLLDSRPRTYLADRGLDPAALRLVNPGLLHARISPFGDTGPWADRTANDLVHLALGGVMMNCGYDPEPSGFYETPPIAPQMWQSYYIAGEMTAISIITALVYRLGTGLGQSLSTSVHQAVSQNTETDLPDWVFLGQTHRRLTCRHSTTSARSPALSITKDGRYLLPYRTYVRSQGDEWDATVALLERYGCAGDLLDERYQGAGRETADARMKLAAQVDTMVGSLLYERDVWRDAQELGLPWTPIRKPEENALDEHWRIRGAFTEVFHPELGETFLYSGGKWVTEGMAWRGGPRPPLVGEHTAEVLDEWSASPPRRGPVHISPRRREATETAGPTGKPFALAGLRVVDLSWMLASAGAGRFLAAMGADVIKVEHISRPDRMRFSPLGAVPPGGRAEREAATGPLPTPGFDGLEANPNRGGSFMEINAGKLGISLNLKHTRGRELLEDLIREADMVVEGFSPGTMVRMGLGYERLKELNPSIIYVQQSGLGELGTYGRARTFGPSAQAISGISEMSGLPEPYPPAGIGYSYLDWFGAYNMATAMLAALHRRDVTGEGCHIDASQGETGLYLTGTAVLDWSVNGRQWSRYGNRSPYKPAAPHGAYRVTGDDRWIAVGAQTEQQWEALVDVLGHPSWAADSRFTTLADRIAHQDDLDSALGAETSTWDGEALADALQARGVPAGVCQTAQDRVERDPQLAHLGWLVELDQSEIGRWPVKELPTTFSVTPPYIGGRYDRSGPSYGEDTEQVLGSVLGLTPSEVDKLREIGAL</sequence>
<dbReference type="PANTHER" id="PTHR48228:SF6">
    <property type="entry name" value="L-CARNITINE COA-TRANSFERASE"/>
    <property type="match status" value="1"/>
</dbReference>
<comment type="caution">
    <text evidence="4">The sequence shown here is derived from an EMBL/GenBank/DDBJ whole genome shotgun (WGS) entry which is preliminary data.</text>
</comment>
<comment type="similarity">
    <text evidence="1">Belongs to the CoA-transferase III family.</text>
</comment>
<feature type="region of interest" description="Disordered" evidence="3">
    <location>
        <begin position="414"/>
        <end position="438"/>
    </location>
</feature>
<evidence type="ECO:0000256" key="1">
    <source>
        <dbReference type="ARBA" id="ARBA00008383"/>
    </source>
</evidence>